<accession>A0ABW0SGW2</accession>
<protein>
    <recommendedName>
        <fullName evidence="1">DUF7380 domain-containing protein</fullName>
    </recommendedName>
</protein>
<proteinExistence type="predicted"/>
<feature type="domain" description="DUF7380" evidence="1">
    <location>
        <begin position="20"/>
        <end position="201"/>
    </location>
</feature>
<dbReference type="Pfam" id="PF24098">
    <property type="entry name" value="DUF7380"/>
    <property type="match status" value="1"/>
</dbReference>
<keyword evidence="3" id="KW-1185">Reference proteome</keyword>
<evidence type="ECO:0000259" key="1">
    <source>
        <dbReference type="Pfam" id="PF24098"/>
    </source>
</evidence>
<evidence type="ECO:0000313" key="3">
    <source>
        <dbReference type="Proteomes" id="UP001596056"/>
    </source>
</evidence>
<dbReference type="RefSeq" id="WP_209843308.1">
    <property type="nucleotide sequence ID" value="NZ_JAGGJP010000028.1"/>
</dbReference>
<comment type="caution">
    <text evidence="2">The sequence shown here is derived from an EMBL/GenBank/DDBJ whole genome shotgun (WGS) entry which is preliminary data.</text>
</comment>
<gene>
    <name evidence="2" type="ORF">ACFPOC_17755</name>
</gene>
<organism evidence="2 3">
    <name type="scientific">Rubellimicrobium aerolatum</name>
    <dbReference type="NCBI Taxonomy" id="490979"/>
    <lineage>
        <taxon>Bacteria</taxon>
        <taxon>Pseudomonadati</taxon>
        <taxon>Pseudomonadota</taxon>
        <taxon>Alphaproteobacteria</taxon>
        <taxon>Rhodobacterales</taxon>
        <taxon>Roseobacteraceae</taxon>
        <taxon>Rubellimicrobium</taxon>
    </lineage>
</organism>
<reference evidence="3" key="1">
    <citation type="journal article" date="2019" name="Int. J. Syst. Evol. Microbiol.">
        <title>The Global Catalogue of Microorganisms (GCM) 10K type strain sequencing project: providing services to taxonomists for standard genome sequencing and annotation.</title>
        <authorList>
            <consortium name="The Broad Institute Genomics Platform"/>
            <consortium name="The Broad Institute Genome Sequencing Center for Infectious Disease"/>
            <person name="Wu L."/>
            <person name="Ma J."/>
        </authorList>
    </citation>
    <scope>NUCLEOTIDE SEQUENCE [LARGE SCALE GENOMIC DNA]</scope>
    <source>
        <strain evidence="3">KACC 11588</strain>
    </source>
</reference>
<name>A0ABW0SGW2_9RHOB</name>
<dbReference type="Proteomes" id="UP001596056">
    <property type="component" value="Unassembled WGS sequence"/>
</dbReference>
<evidence type="ECO:0000313" key="2">
    <source>
        <dbReference type="EMBL" id="MFC5568252.1"/>
    </source>
</evidence>
<dbReference type="InterPro" id="IPR055804">
    <property type="entry name" value="DUF7380"/>
</dbReference>
<dbReference type="EMBL" id="JBHSNA010000032">
    <property type="protein sequence ID" value="MFC5568252.1"/>
    <property type="molecule type" value="Genomic_DNA"/>
</dbReference>
<sequence>MNEDTGQQDTEVVKAAQLAKWQMAELKHLDGLDINNLVRAETSADADAYAQLFSAALEDPAKLEAHGPALEMLRAIMWMHESTEQGRPPFGPMLQMGNGARSAAPDDFRGTLVNVILACLEATSHPVVRARLAHLAWFLERRRKDVGLTALDAYIRVIEMLNAGELIARGEQGTLSIAGRDLLAMAFGVSRGLGRPKDQHDQLIALAAGLFRQACAQDEAWPVLRFGELALDHGSMAPEKIGAGIEQFIQGRLNDSQDDRVGNLWHLAGLAYRRAKDEVKTRACQTQEAESYVRLAEHFATMTGGAMLASHWMTTAISSYHGHPEARERRKELRHRLVDLQEGIREQLVPISHETDIGELVEATRDHFSGLDLRTALLRFTILAGPPDPETLVKEARESVAEFPLSSLFSQSYLDADGKTVAKAPGAGLGPDADEEGLEPQIARSESIRRAFAVRGQIEVARATIALEHHVAETDLRELLRWSPAIPPRLLHTMTRGFVRYFEGDMVAALYILTPMVEGLVRKLLKDHGHDVSTLDNATGTQEDRTITALYDALREEMDAIFGRALTEDIRRVFLSKMGPSLRHGVAHALLGDGTPYGEDANYACWLIWKLVIWPLVPHWKEITQPDNHPKEEP</sequence>